<evidence type="ECO:0000256" key="3">
    <source>
        <dbReference type="SAM" id="SignalP"/>
    </source>
</evidence>
<protein>
    <submittedName>
        <fullName evidence="5">SCO family protein</fullName>
    </submittedName>
</protein>
<dbReference type="InterPro" id="IPR003782">
    <property type="entry name" value="SCO1/SenC"/>
</dbReference>
<reference evidence="5 6" key="1">
    <citation type="submission" date="2024-03" db="EMBL/GenBank/DDBJ databases">
        <title>Aquirufa genome sequencing.</title>
        <authorList>
            <person name="Pitt A."/>
            <person name="Hahn M.W."/>
        </authorList>
    </citation>
    <scope>NUCLEOTIDE SEQUENCE [LARGE SCALE GENOMIC DNA]</scope>
    <source>
        <strain evidence="5 6">PLAD-142S6K</strain>
    </source>
</reference>
<gene>
    <name evidence="5" type="ORF">SKC38_04075</name>
</gene>
<comment type="caution">
    <text evidence="5">The sequence shown here is derived from an EMBL/GenBank/DDBJ whole genome shotgun (WGS) entry which is preliminary data.</text>
</comment>
<feature type="chain" id="PRO_5046755396" evidence="3">
    <location>
        <begin position="22"/>
        <end position="209"/>
    </location>
</feature>
<dbReference type="PROSITE" id="PS51257">
    <property type="entry name" value="PROKAR_LIPOPROTEIN"/>
    <property type="match status" value="1"/>
</dbReference>
<dbReference type="PANTHER" id="PTHR12151:SF25">
    <property type="entry name" value="LINALOOL DEHYDRATASE_ISOMERASE DOMAIN-CONTAINING PROTEIN"/>
    <property type="match status" value="1"/>
</dbReference>
<dbReference type="SUPFAM" id="SSF52833">
    <property type="entry name" value="Thioredoxin-like"/>
    <property type="match status" value="1"/>
</dbReference>
<keyword evidence="6" id="KW-1185">Reference proteome</keyword>
<dbReference type="RefSeq" id="WP_377975335.1">
    <property type="nucleotide sequence ID" value="NZ_JBBKYA010000002.1"/>
</dbReference>
<dbReference type="PANTHER" id="PTHR12151">
    <property type="entry name" value="ELECTRON TRANSPORT PROTIN SCO1/SENC FAMILY MEMBER"/>
    <property type="match status" value="1"/>
</dbReference>
<accession>A0ABW6D531</accession>
<evidence type="ECO:0000256" key="2">
    <source>
        <dbReference type="ARBA" id="ARBA00023008"/>
    </source>
</evidence>
<keyword evidence="3" id="KW-0732">Signal</keyword>
<dbReference type="InterPro" id="IPR013766">
    <property type="entry name" value="Thioredoxin_domain"/>
</dbReference>
<organism evidence="5 6">
    <name type="scientific">Aquirufa echingensis</name>
    <dbReference type="NCBI Taxonomy" id="3096516"/>
    <lineage>
        <taxon>Bacteria</taxon>
        <taxon>Pseudomonadati</taxon>
        <taxon>Bacteroidota</taxon>
        <taxon>Cytophagia</taxon>
        <taxon>Cytophagales</taxon>
        <taxon>Flectobacillaceae</taxon>
        <taxon>Aquirufa</taxon>
    </lineage>
</organism>
<dbReference type="CDD" id="cd02968">
    <property type="entry name" value="SCO"/>
    <property type="match status" value="1"/>
</dbReference>
<evidence type="ECO:0000313" key="6">
    <source>
        <dbReference type="Proteomes" id="UP001598114"/>
    </source>
</evidence>
<comment type="similarity">
    <text evidence="1">Belongs to the SCO1/2 family.</text>
</comment>
<name>A0ABW6D531_9BACT</name>
<keyword evidence="2" id="KW-0186">Copper</keyword>
<evidence type="ECO:0000256" key="1">
    <source>
        <dbReference type="ARBA" id="ARBA00010996"/>
    </source>
</evidence>
<evidence type="ECO:0000259" key="4">
    <source>
        <dbReference type="PROSITE" id="PS51352"/>
    </source>
</evidence>
<dbReference type="PROSITE" id="PS51352">
    <property type="entry name" value="THIOREDOXIN_2"/>
    <property type="match status" value="1"/>
</dbReference>
<dbReference type="Pfam" id="PF02630">
    <property type="entry name" value="SCO1-SenC"/>
    <property type="match status" value="1"/>
</dbReference>
<dbReference type="Proteomes" id="UP001598114">
    <property type="component" value="Unassembled WGS sequence"/>
</dbReference>
<proteinExistence type="inferred from homology"/>
<dbReference type="Gene3D" id="3.40.30.10">
    <property type="entry name" value="Glutaredoxin"/>
    <property type="match status" value="1"/>
</dbReference>
<dbReference type="InterPro" id="IPR036249">
    <property type="entry name" value="Thioredoxin-like_sf"/>
</dbReference>
<sequence>MQLKPIALSILLALSLFIASCQEKKTLPFLGPKDTHLVGGKVDTIFHQIPPFRFLNQDSTWVSEKDMAGKIYIADFFFTSCPTICPKMKTQLLRIYERYAANDHIRILSHSIDPAFDTPSVLKQYAERLQVKAPRWNMLTGDKAAIYKLGEKSYMVTAQEDKNEAGGFVHSGAFILVDKNRHVRGIYDGTQETEVNHLIEDIEILLQEK</sequence>
<feature type="signal peptide" evidence="3">
    <location>
        <begin position="1"/>
        <end position="21"/>
    </location>
</feature>
<dbReference type="EMBL" id="JBBKYA010000002">
    <property type="protein sequence ID" value="MFD3275402.1"/>
    <property type="molecule type" value="Genomic_DNA"/>
</dbReference>
<evidence type="ECO:0000313" key="5">
    <source>
        <dbReference type="EMBL" id="MFD3275402.1"/>
    </source>
</evidence>
<feature type="domain" description="Thioredoxin" evidence="4">
    <location>
        <begin position="43"/>
        <end position="207"/>
    </location>
</feature>